<evidence type="ECO:0000313" key="2">
    <source>
        <dbReference type="Proteomes" id="UP000334019"/>
    </source>
</evidence>
<name>A0A5Q2RMF2_9ACTN</name>
<dbReference type="RefSeq" id="WP_153759375.1">
    <property type="nucleotide sequence ID" value="NZ_CP045851.1"/>
</dbReference>
<keyword evidence="1" id="KW-0560">Oxidoreductase</keyword>
<dbReference type="Pfam" id="PF05721">
    <property type="entry name" value="PhyH"/>
    <property type="match status" value="1"/>
</dbReference>
<organism evidence="1 2">
    <name type="scientific">Actinomarinicola tropica</name>
    <dbReference type="NCBI Taxonomy" id="2789776"/>
    <lineage>
        <taxon>Bacteria</taxon>
        <taxon>Bacillati</taxon>
        <taxon>Actinomycetota</taxon>
        <taxon>Acidimicrobiia</taxon>
        <taxon>Acidimicrobiales</taxon>
        <taxon>Iamiaceae</taxon>
        <taxon>Actinomarinicola</taxon>
    </lineage>
</organism>
<dbReference type="SUPFAM" id="SSF51197">
    <property type="entry name" value="Clavaminate synthase-like"/>
    <property type="match status" value="1"/>
</dbReference>
<dbReference type="PANTHER" id="PTHR20883">
    <property type="entry name" value="PHYTANOYL-COA DIOXYGENASE DOMAIN CONTAINING 1"/>
    <property type="match status" value="1"/>
</dbReference>
<accession>A0A5Q2RMF2</accession>
<protein>
    <submittedName>
        <fullName evidence="1">Phytanoyl-CoA dioxygenase family protein</fullName>
    </submittedName>
</protein>
<dbReference type="KEGG" id="atq:GH723_09270"/>
<keyword evidence="1" id="KW-0223">Dioxygenase</keyword>
<keyword evidence="2" id="KW-1185">Reference proteome</keyword>
<dbReference type="Gene3D" id="2.60.120.620">
    <property type="entry name" value="q2cbj1_9rhob like domain"/>
    <property type="match status" value="1"/>
</dbReference>
<gene>
    <name evidence="1" type="ORF">GH723_09270</name>
</gene>
<dbReference type="InterPro" id="IPR008775">
    <property type="entry name" value="Phytyl_CoA_dOase-like"/>
</dbReference>
<reference evidence="1 2" key="1">
    <citation type="submission" date="2019-11" db="EMBL/GenBank/DDBJ databases">
        <authorList>
            <person name="He Y."/>
        </authorList>
    </citation>
    <scope>NUCLEOTIDE SEQUENCE [LARGE SCALE GENOMIC DNA]</scope>
    <source>
        <strain evidence="1 2">SCSIO 58843</strain>
    </source>
</reference>
<dbReference type="EMBL" id="CP045851">
    <property type="protein sequence ID" value="QGG95267.1"/>
    <property type="molecule type" value="Genomic_DNA"/>
</dbReference>
<dbReference type="GO" id="GO:0005506">
    <property type="term" value="F:iron ion binding"/>
    <property type="evidence" value="ECO:0007669"/>
    <property type="project" value="UniProtKB-ARBA"/>
</dbReference>
<dbReference type="PANTHER" id="PTHR20883:SF48">
    <property type="entry name" value="ECTOINE DIOXYGENASE"/>
    <property type="match status" value="1"/>
</dbReference>
<sequence>MGDGGSSQAVPSAPTRVGPDVDVATVVAGLREHGYVVVERFLDDERVAAIRDALAPVLATTPEGRNDFEGFATKRIYALFAKTRAFDDLAIHPLVLGVVDAILEHHQLSAPTGIEIGPGSPAQPLHRDDQIYPLPDPHREFVVNTMWALEDFTAENGATLLVPGSHGGQPRPDEPPIPAEMPAGSVMFYLGSLWHGGGANTTGAPRLGVILEYAWAYLRAQENHLLAVPREVAAALPPRLQELLGYGICPPFVGYVDGRHPRRVLQG</sequence>
<dbReference type="AlphaFoldDB" id="A0A5Q2RMF2"/>
<dbReference type="GO" id="GO:0016706">
    <property type="term" value="F:2-oxoglutarate-dependent dioxygenase activity"/>
    <property type="evidence" value="ECO:0007669"/>
    <property type="project" value="UniProtKB-ARBA"/>
</dbReference>
<proteinExistence type="predicted"/>
<dbReference type="Proteomes" id="UP000334019">
    <property type="component" value="Chromosome"/>
</dbReference>
<evidence type="ECO:0000313" key="1">
    <source>
        <dbReference type="EMBL" id="QGG95267.1"/>
    </source>
</evidence>